<sequence length="98" mass="11239">MTLNISKQRIIPRMCLDFRSSGNFGIPPSFATPGGGQDDVALMMAFVDLGKRLGGLEWWDYFRWKNSDSSFATQVRADDLGKRLGGLEWWDYFRGKKR</sequence>
<dbReference type="Proteomes" id="UP000827092">
    <property type="component" value="Unassembled WGS sequence"/>
</dbReference>
<dbReference type="EMBL" id="JAFNEN010000044">
    <property type="protein sequence ID" value="KAG8198119.1"/>
    <property type="molecule type" value="Genomic_DNA"/>
</dbReference>
<evidence type="ECO:0000313" key="2">
    <source>
        <dbReference type="Proteomes" id="UP000827092"/>
    </source>
</evidence>
<comment type="caution">
    <text evidence="1">The sequence shown here is derived from an EMBL/GenBank/DDBJ whole genome shotgun (WGS) entry which is preliminary data.</text>
</comment>
<proteinExistence type="predicted"/>
<reference evidence="1 2" key="1">
    <citation type="journal article" date="2022" name="Nat. Ecol. Evol.">
        <title>A masculinizing supergene underlies an exaggerated male reproductive morph in a spider.</title>
        <authorList>
            <person name="Hendrickx F."/>
            <person name="De Corte Z."/>
            <person name="Sonet G."/>
            <person name="Van Belleghem S.M."/>
            <person name="Kostlbacher S."/>
            <person name="Vangestel C."/>
        </authorList>
    </citation>
    <scope>NUCLEOTIDE SEQUENCE [LARGE SCALE GENOMIC DNA]</scope>
    <source>
        <strain evidence="1">W744_W776</strain>
    </source>
</reference>
<protein>
    <submittedName>
        <fullName evidence="1">Uncharacterized protein</fullName>
    </submittedName>
</protein>
<accession>A0AAV6VN74</accession>
<organism evidence="1 2">
    <name type="scientific">Oedothorax gibbosus</name>
    <dbReference type="NCBI Taxonomy" id="931172"/>
    <lineage>
        <taxon>Eukaryota</taxon>
        <taxon>Metazoa</taxon>
        <taxon>Ecdysozoa</taxon>
        <taxon>Arthropoda</taxon>
        <taxon>Chelicerata</taxon>
        <taxon>Arachnida</taxon>
        <taxon>Araneae</taxon>
        <taxon>Araneomorphae</taxon>
        <taxon>Entelegynae</taxon>
        <taxon>Araneoidea</taxon>
        <taxon>Linyphiidae</taxon>
        <taxon>Erigoninae</taxon>
        <taxon>Oedothorax</taxon>
    </lineage>
</organism>
<name>A0AAV6VN74_9ARAC</name>
<gene>
    <name evidence="1" type="ORF">JTE90_020942</name>
</gene>
<dbReference type="AlphaFoldDB" id="A0AAV6VN74"/>
<evidence type="ECO:0000313" key="1">
    <source>
        <dbReference type="EMBL" id="KAG8198119.1"/>
    </source>
</evidence>
<keyword evidence="2" id="KW-1185">Reference proteome</keyword>